<dbReference type="CDD" id="cd01148">
    <property type="entry name" value="TroA_a"/>
    <property type="match status" value="1"/>
</dbReference>
<dbReference type="PANTHER" id="PTHR30535:SF7">
    <property type="entry name" value="IRON(III) DICITRATE-BINDING PROTEIN"/>
    <property type="match status" value="1"/>
</dbReference>
<dbReference type="EMBL" id="JAWWMZ010000021">
    <property type="protein sequence ID" value="MDX4957838.1"/>
    <property type="molecule type" value="Genomic_DNA"/>
</dbReference>
<dbReference type="PROSITE" id="PS50983">
    <property type="entry name" value="FE_B12_PBP"/>
    <property type="match status" value="1"/>
</dbReference>
<organism evidence="4 5">
    <name type="scientific">Delftia acidovorans</name>
    <name type="common">Pseudomonas acidovorans</name>
    <name type="synonym">Comamonas acidovorans</name>
    <dbReference type="NCBI Taxonomy" id="80866"/>
    <lineage>
        <taxon>Bacteria</taxon>
        <taxon>Pseudomonadati</taxon>
        <taxon>Pseudomonadota</taxon>
        <taxon>Betaproteobacteria</taxon>
        <taxon>Burkholderiales</taxon>
        <taxon>Comamonadaceae</taxon>
        <taxon>Delftia</taxon>
    </lineage>
</organism>
<dbReference type="RefSeq" id="WP_013802410.1">
    <property type="nucleotide sequence ID" value="NZ_CAGKLB010000015.1"/>
</dbReference>
<feature type="coiled-coil region" evidence="1">
    <location>
        <begin position="193"/>
        <end position="220"/>
    </location>
</feature>
<keyword evidence="1" id="KW-0175">Coiled coil</keyword>
<sequence>MAMARSKSLHGLHGLCAGALAATLLLAGCSRSDSGTTSELPAPAAAPQAAVTVNVCGSPVTYASAPLRAVTHDVNITEMFLFLGLGDRLVGYSGITQAKQIDPAFQAQLARVPRLAEREMNLEAILGASADFVFGGWSYGFRQGQITPEVLQRHGIASYVLSESCIRVGPRSQVALEDGLTDLRNLGRIFRIDAHAEQLAQGLERDLKDLRERMQGVRQRPSVFVYDSGQDIPVTVGRYGMPQAMIEEAGGRNIFDDIPSNWPAGNWEDVVQRNPQWIVIIDYGQPHAQGKIDFLLAKPELAGVDAIREKRFFVMTYAEATPGPRNIARTRALAQALHPDRMPAPSHAAN</sequence>
<gene>
    <name evidence="4" type="ORF">SGN30_30840</name>
</gene>
<dbReference type="PANTHER" id="PTHR30535">
    <property type="entry name" value="VITAMIN B12-BINDING PROTEIN"/>
    <property type="match status" value="1"/>
</dbReference>
<evidence type="ECO:0000256" key="1">
    <source>
        <dbReference type="SAM" id="Coils"/>
    </source>
</evidence>
<comment type="caution">
    <text evidence="4">The sequence shown here is derived from an EMBL/GenBank/DDBJ whole genome shotgun (WGS) entry which is preliminary data.</text>
</comment>
<evidence type="ECO:0000256" key="2">
    <source>
        <dbReference type="SAM" id="SignalP"/>
    </source>
</evidence>
<dbReference type="SUPFAM" id="SSF53807">
    <property type="entry name" value="Helical backbone' metal receptor"/>
    <property type="match status" value="1"/>
</dbReference>
<accession>A0AAJ2R8A8</accession>
<reference evidence="4" key="1">
    <citation type="submission" date="2023-11" db="EMBL/GenBank/DDBJ databases">
        <title>Identification and selenium tolerance of Delftia acidovorans R3-25.</title>
        <authorList>
            <person name="Zhang S."/>
            <person name="Liu Y."/>
            <person name="Guo Y."/>
        </authorList>
    </citation>
    <scope>NUCLEOTIDE SEQUENCE</scope>
    <source>
        <strain evidence="4">R3-25</strain>
    </source>
</reference>
<evidence type="ECO:0000313" key="5">
    <source>
        <dbReference type="Proteomes" id="UP001287445"/>
    </source>
</evidence>
<name>A0AAJ2R8A8_DELAC</name>
<evidence type="ECO:0000313" key="4">
    <source>
        <dbReference type="EMBL" id="MDX4957838.1"/>
    </source>
</evidence>
<dbReference type="AlphaFoldDB" id="A0AAJ2R8A8"/>
<feature type="chain" id="PRO_5042596732" evidence="2">
    <location>
        <begin position="22"/>
        <end position="350"/>
    </location>
</feature>
<dbReference type="InterPro" id="IPR002491">
    <property type="entry name" value="ABC_transptr_periplasmic_BD"/>
</dbReference>
<feature type="domain" description="Fe/B12 periplasmic-binding" evidence="3">
    <location>
        <begin position="68"/>
        <end position="345"/>
    </location>
</feature>
<proteinExistence type="predicted"/>
<evidence type="ECO:0000259" key="3">
    <source>
        <dbReference type="PROSITE" id="PS50983"/>
    </source>
</evidence>
<keyword evidence="2" id="KW-0732">Signal</keyword>
<dbReference type="Pfam" id="PF01497">
    <property type="entry name" value="Peripla_BP_2"/>
    <property type="match status" value="1"/>
</dbReference>
<dbReference type="InterPro" id="IPR050902">
    <property type="entry name" value="ABC_Transporter_SBP"/>
</dbReference>
<protein>
    <submittedName>
        <fullName evidence="4">ABC transporter substrate-binding protein</fullName>
    </submittedName>
</protein>
<dbReference type="PROSITE" id="PS51257">
    <property type="entry name" value="PROKAR_LIPOPROTEIN"/>
    <property type="match status" value="1"/>
</dbReference>
<feature type="signal peptide" evidence="2">
    <location>
        <begin position="1"/>
        <end position="21"/>
    </location>
</feature>
<dbReference type="Gene3D" id="3.40.50.1980">
    <property type="entry name" value="Nitrogenase molybdenum iron protein domain"/>
    <property type="match status" value="2"/>
</dbReference>
<dbReference type="Proteomes" id="UP001287445">
    <property type="component" value="Unassembled WGS sequence"/>
</dbReference>